<dbReference type="PROSITE" id="PS00061">
    <property type="entry name" value="ADH_SHORT"/>
    <property type="match status" value="1"/>
</dbReference>
<reference evidence="4 5" key="1">
    <citation type="submission" date="2019-11" db="EMBL/GenBank/DDBJ databases">
        <title>Spirosoma endbachense sp. nov., isolated from a natural salt meadow.</title>
        <authorList>
            <person name="Rojas J."/>
            <person name="Ambika Manirajan B."/>
            <person name="Ratering S."/>
            <person name="Suarez C."/>
            <person name="Geissler-Plaum R."/>
            <person name="Schnell S."/>
        </authorList>
    </citation>
    <scope>NUCLEOTIDE SEQUENCE [LARGE SCALE GENOMIC DNA]</scope>
    <source>
        <strain evidence="4 5">I-24</strain>
    </source>
</reference>
<dbReference type="Proteomes" id="UP000464577">
    <property type="component" value="Chromosome"/>
</dbReference>
<dbReference type="SUPFAM" id="SSF51735">
    <property type="entry name" value="NAD(P)-binding Rossmann-fold domains"/>
    <property type="match status" value="1"/>
</dbReference>
<dbReference type="InterPro" id="IPR020904">
    <property type="entry name" value="Sc_DH/Rdtase_CS"/>
</dbReference>
<protein>
    <submittedName>
        <fullName evidence="4">SDR family NAD(P)-dependent oxidoreductase</fullName>
    </submittedName>
</protein>
<dbReference type="RefSeq" id="WP_162389797.1">
    <property type="nucleotide sequence ID" value="NZ_CP045997.1"/>
</dbReference>
<dbReference type="PRINTS" id="PR00081">
    <property type="entry name" value="GDHRDH"/>
</dbReference>
<dbReference type="Pfam" id="PF00106">
    <property type="entry name" value="adh_short"/>
    <property type="match status" value="1"/>
</dbReference>
<dbReference type="InterPro" id="IPR002347">
    <property type="entry name" value="SDR_fam"/>
</dbReference>
<keyword evidence="2" id="KW-0560">Oxidoreductase</keyword>
<dbReference type="PANTHER" id="PTHR43976:SF16">
    <property type="entry name" value="SHORT-CHAIN DEHYDROGENASE_REDUCTASE FAMILY PROTEIN"/>
    <property type="match status" value="1"/>
</dbReference>
<dbReference type="InterPro" id="IPR051911">
    <property type="entry name" value="SDR_oxidoreductase"/>
</dbReference>
<name>A0A6P1W3C7_9BACT</name>
<evidence type="ECO:0000256" key="3">
    <source>
        <dbReference type="RuleBase" id="RU000363"/>
    </source>
</evidence>
<accession>A0A6P1W3C7</accession>
<dbReference type="EMBL" id="CP045997">
    <property type="protein sequence ID" value="QHV99394.1"/>
    <property type="molecule type" value="Genomic_DNA"/>
</dbReference>
<sequence length="264" mass="29150">MRTVLITGATSGIGLSIANKLHKNGFAVFGTSRFPEQHQHKVAFELLPLDITSEESIKNCIAALSVRTVVIDVLINNAGNDLNGSAEETSSTLARQQFEINFWGTVNMTKAVLPLMRDQKSGQIITIGSLAGLVGIPFQSFYVASKHALEGFFKSLRFEVKPFNIRISVVEPAFFKTNLVQGFSYAEPTIPAYTKDRENALSVYSNSIKNGPSPEPVADVVLKILRTTRPQFSYRVGSDAKTLPVIQFLSYPLYEWGAARRFNI</sequence>
<dbReference type="CDD" id="cd05374">
    <property type="entry name" value="17beta-HSD-like_SDR_c"/>
    <property type="match status" value="1"/>
</dbReference>
<evidence type="ECO:0000313" key="5">
    <source>
        <dbReference type="Proteomes" id="UP000464577"/>
    </source>
</evidence>
<evidence type="ECO:0000313" key="4">
    <source>
        <dbReference type="EMBL" id="QHV99394.1"/>
    </source>
</evidence>
<dbReference type="PANTHER" id="PTHR43976">
    <property type="entry name" value="SHORT CHAIN DEHYDROGENASE"/>
    <property type="match status" value="1"/>
</dbReference>
<proteinExistence type="inferred from homology"/>
<dbReference type="GO" id="GO:0016491">
    <property type="term" value="F:oxidoreductase activity"/>
    <property type="evidence" value="ECO:0007669"/>
    <property type="project" value="UniProtKB-KW"/>
</dbReference>
<keyword evidence="5" id="KW-1185">Reference proteome</keyword>
<dbReference type="PRINTS" id="PR00080">
    <property type="entry name" value="SDRFAMILY"/>
</dbReference>
<dbReference type="KEGG" id="senf:GJR95_32215"/>
<comment type="similarity">
    <text evidence="1 3">Belongs to the short-chain dehydrogenases/reductases (SDR) family.</text>
</comment>
<dbReference type="InterPro" id="IPR036291">
    <property type="entry name" value="NAD(P)-bd_dom_sf"/>
</dbReference>
<evidence type="ECO:0000256" key="1">
    <source>
        <dbReference type="ARBA" id="ARBA00006484"/>
    </source>
</evidence>
<gene>
    <name evidence="4" type="ORF">GJR95_32215</name>
</gene>
<dbReference type="Gene3D" id="3.40.50.720">
    <property type="entry name" value="NAD(P)-binding Rossmann-like Domain"/>
    <property type="match status" value="1"/>
</dbReference>
<dbReference type="AlphaFoldDB" id="A0A6P1W3C7"/>
<organism evidence="4 5">
    <name type="scientific">Spirosoma endbachense</name>
    <dbReference type="NCBI Taxonomy" id="2666025"/>
    <lineage>
        <taxon>Bacteria</taxon>
        <taxon>Pseudomonadati</taxon>
        <taxon>Bacteroidota</taxon>
        <taxon>Cytophagia</taxon>
        <taxon>Cytophagales</taxon>
        <taxon>Cytophagaceae</taxon>
        <taxon>Spirosoma</taxon>
    </lineage>
</organism>
<evidence type="ECO:0000256" key="2">
    <source>
        <dbReference type="ARBA" id="ARBA00023002"/>
    </source>
</evidence>